<dbReference type="GO" id="GO:0005925">
    <property type="term" value="C:focal adhesion"/>
    <property type="evidence" value="ECO:0007669"/>
    <property type="project" value="TreeGrafter"/>
</dbReference>
<dbReference type="PANTHER" id="PTHR23169:SF20">
    <property type="entry name" value="PLECTIN"/>
    <property type="match status" value="1"/>
</dbReference>
<reference evidence="1 2" key="1">
    <citation type="journal article" date="2018" name="Nat. Ecol. Evol.">
        <title>Shark genomes provide insights into elasmobranch evolution and the origin of vertebrates.</title>
        <authorList>
            <person name="Hara Y"/>
            <person name="Yamaguchi K"/>
            <person name="Onimaru K"/>
            <person name="Kadota M"/>
            <person name="Koyanagi M"/>
            <person name="Keeley SD"/>
            <person name="Tatsumi K"/>
            <person name="Tanaka K"/>
            <person name="Motone F"/>
            <person name="Kageyama Y"/>
            <person name="Nozu R"/>
            <person name="Adachi N"/>
            <person name="Nishimura O"/>
            <person name="Nakagawa R"/>
            <person name="Tanegashima C"/>
            <person name="Kiyatake I"/>
            <person name="Matsumoto R"/>
            <person name="Murakumo K"/>
            <person name="Nishida K"/>
            <person name="Terakita A"/>
            <person name="Kuratani S"/>
            <person name="Sato K"/>
            <person name="Hyodo S Kuraku.S."/>
        </authorList>
    </citation>
    <scope>NUCLEOTIDE SEQUENCE [LARGE SCALE GENOMIC DNA]</scope>
</reference>
<name>A0A401TIW2_CHIPU</name>
<dbReference type="GO" id="GO:0005200">
    <property type="term" value="F:structural constituent of cytoskeleton"/>
    <property type="evidence" value="ECO:0007669"/>
    <property type="project" value="TreeGrafter"/>
</dbReference>
<keyword evidence="2" id="KW-1185">Reference proteome</keyword>
<dbReference type="Proteomes" id="UP000287033">
    <property type="component" value="Unassembled WGS sequence"/>
</dbReference>
<dbReference type="GO" id="GO:0045104">
    <property type="term" value="P:intermediate filament cytoskeleton organization"/>
    <property type="evidence" value="ECO:0007669"/>
    <property type="project" value="InterPro"/>
</dbReference>
<dbReference type="InterPro" id="IPR043197">
    <property type="entry name" value="Plakin"/>
</dbReference>
<dbReference type="GO" id="GO:0045296">
    <property type="term" value="F:cadherin binding"/>
    <property type="evidence" value="ECO:0007669"/>
    <property type="project" value="TreeGrafter"/>
</dbReference>
<dbReference type="GO" id="GO:0030056">
    <property type="term" value="C:hemidesmosome"/>
    <property type="evidence" value="ECO:0007669"/>
    <property type="project" value="TreeGrafter"/>
</dbReference>
<feature type="non-terminal residue" evidence="1">
    <location>
        <position position="160"/>
    </location>
</feature>
<dbReference type="GO" id="GO:0030506">
    <property type="term" value="F:ankyrin binding"/>
    <property type="evidence" value="ECO:0007669"/>
    <property type="project" value="TreeGrafter"/>
</dbReference>
<protein>
    <submittedName>
        <fullName evidence="1">Uncharacterized protein</fullName>
    </submittedName>
</protein>
<sequence>DIRLLNAGKPPQNVAILEHDLDKSDSLIRSLFNDVQTLKDGRHPQAEQMYRRVFRLHEFLVATRTEYSLRFKSGVQQQITQIVAPGNKHSPSKASAAVDGVTLKYIQDLLEWIEENQRRLDAAEWGVDLPTVQTQLGVHRGLHQSIEDFREKIERARAEE</sequence>
<dbReference type="Pfam" id="PF21020">
    <property type="entry name" value="Spectrin_4"/>
    <property type="match status" value="1"/>
</dbReference>
<dbReference type="OrthoDB" id="18740at2759"/>
<evidence type="ECO:0000313" key="2">
    <source>
        <dbReference type="Proteomes" id="UP000287033"/>
    </source>
</evidence>
<dbReference type="GO" id="GO:0042060">
    <property type="term" value="P:wound healing"/>
    <property type="evidence" value="ECO:0007669"/>
    <property type="project" value="TreeGrafter"/>
</dbReference>
<dbReference type="PANTHER" id="PTHR23169">
    <property type="entry name" value="ENVOPLAKIN"/>
    <property type="match status" value="1"/>
</dbReference>
<dbReference type="InterPro" id="IPR049538">
    <property type="entry name" value="PCN-like_spectrin-like_rpt"/>
</dbReference>
<dbReference type="GO" id="GO:0042383">
    <property type="term" value="C:sarcolemma"/>
    <property type="evidence" value="ECO:0007669"/>
    <property type="project" value="TreeGrafter"/>
</dbReference>
<comment type="caution">
    <text evidence="1">The sequence shown here is derived from an EMBL/GenBank/DDBJ whole genome shotgun (WGS) entry which is preliminary data.</text>
</comment>
<gene>
    <name evidence="1" type="ORF">chiPu_0026873</name>
</gene>
<dbReference type="STRING" id="137246.A0A401TIW2"/>
<dbReference type="GO" id="GO:0008307">
    <property type="term" value="F:structural constituent of muscle"/>
    <property type="evidence" value="ECO:0007669"/>
    <property type="project" value="TreeGrafter"/>
</dbReference>
<dbReference type="OMA" id="HEMFQDA"/>
<dbReference type="EMBL" id="BEZZ01089436">
    <property type="protein sequence ID" value="GCC42589.1"/>
    <property type="molecule type" value="Genomic_DNA"/>
</dbReference>
<dbReference type="AlphaFoldDB" id="A0A401TIW2"/>
<dbReference type="GO" id="GO:0005882">
    <property type="term" value="C:intermediate filament"/>
    <property type="evidence" value="ECO:0007669"/>
    <property type="project" value="TreeGrafter"/>
</dbReference>
<dbReference type="GO" id="GO:0031581">
    <property type="term" value="P:hemidesmosome assembly"/>
    <property type="evidence" value="ECO:0007669"/>
    <property type="project" value="TreeGrafter"/>
</dbReference>
<evidence type="ECO:0000313" key="1">
    <source>
        <dbReference type="EMBL" id="GCC42589.1"/>
    </source>
</evidence>
<dbReference type="GO" id="GO:0048471">
    <property type="term" value="C:perinuclear region of cytoplasm"/>
    <property type="evidence" value="ECO:0007669"/>
    <property type="project" value="TreeGrafter"/>
</dbReference>
<dbReference type="Gene3D" id="1.20.58.60">
    <property type="match status" value="2"/>
</dbReference>
<organism evidence="1 2">
    <name type="scientific">Chiloscyllium punctatum</name>
    <name type="common">Brownbanded bambooshark</name>
    <name type="synonym">Hemiscyllium punctatum</name>
    <dbReference type="NCBI Taxonomy" id="137246"/>
    <lineage>
        <taxon>Eukaryota</taxon>
        <taxon>Metazoa</taxon>
        <taxon>Chordata</taxon>
        <taxon>Craniata</taxon>
        <taxon>Vertebrata</taxon>
        <taxon>Chondrichthyes</taxon>
        <taxon>Elasmobranchii</taxon>
        <taxon>Galeomorphii</taxon>
        <taxon>Galeoidea</taxon>
        <taxon>Orectolobiformes</taxon>
        <taxon>Hemiscylliidae</taxon>
        <taxon>Chiloscyllium</taxon>
    </lineage>
</organism>
<dbReference type="SUPFAM" id="SSF46966">
    <property type="entry name" value="Spectrin repeat"/>
    <property type="match status" value="1"/>
</dbReference>
<proteinExistence type="predicted"/>
<accession>A0A401TIW2</accession>
<feature type="non-terminal residue" evidence="1">
    <location>
        <position position="1"/>
    </location>
</feature>